<feature type="chain" id="PRO_5005493712" evidence="2">
    <location>
        <begin position="19"/>
        <end position="199"/>
    </location>
</feature>
<reference evidence="3 4" key="2">
    <citation type="journal article" date="2013" name="PLoS ONE">
        <title>Whole genome mapping and re-organization of the nuclear and mitochondrial genomes of Babesia microti isolates.</title>
        <authorList>
            <person name="Cornillot E."/>
            <person name="Dassouli A."/>
            <person name="Garg A."/>
            <person name="Pachikara N."/>
            <person name="Randazzo S."/>
            <person name="Depoix D."/>
            <person name="Carcy B."/>
            <person name="Delbecq S."/>
            <person name="Frutos R."/>
            <person name="Silva J.C."/>
            <person name="Sutton R."/>
            <person name="Krause P.J."/>
            <person name="Mamoun C.B."/>
        </authorList>
    </citation>
    <scope>NUCLEOTIDE SEQUENCE [LARGE SCALE GENOMIC DNA]</scope>
    <source>
        <strain evidence="3 4">RI</strain>
    </source>
</reference>
<feature type="region of interest" description="Disordered" evidence="1">
    <location>
        <begin position="112"/>
        <end position="134"/>
    </location>
</feature>
<evidence type="ECO:0000313" key="4">
    <source>
        <dbReference type="Proteomes" id="UP000002899"/>
    </source>
</evidence>
<dbReference type="VEuPathDB" id="PiroplasmaDB:BMR1_03g01040"/>
<reference evidence="3 4" key="1">
    <citation type="journal article" date="2012" name="Nucleic Acids Res.">
        <title>Sequencing of the smallest Apicomplexan genome from the human pathogen Babesia microti.</title>
        <authorList>
            <person name="Cornillot E."/>
            <person name="Hadj-Kaddour K."/>
            <person name="Dassouli A."/>
            <person name="Noel B."/>
            <person name="Ranwez V."/>
            <person name="Vacherie B."/>
            <person name="Augagneur Y."/>
            <person name="Bres V."/>
            <person name="Duclos A."/>
            <person name="Randazzo S."/>
            <person name="Carcy B."/>
            <person name="Debierre-Grockiego F."/>
            <person name="Delbecq S."/>
            <person name="Moubri-Menage K."/>
            <person name="Shams-Eldin H."/>
            <person name="Usmani-Brown S."/>
            <person name="Bringaud F."/>
            <person name="Wincker P."/>
            <person name="Vivares C.P."/>
            <person name="Schwarz R.T."/>
            <person name="Schetters T.P."/>
            <person name="Krause P.J."/>
            <person name="Gorenflot A."/>
            <person name="Berry V."/>
            <person name="Barbe V."/>
            <person name="Ben Mamoun C."/>
        </authorList>
    </citation>
    <scope>NUCLEOTIDE SEQUENCE [LARGE SCALE GENOMIC DNA]</scope>
    <source>
        <strain evidence="3 4">RI</strain>
    </source>
</reference>
<keyword evidence="2" id="KW-0732">Signal</keyword>
<organism evidence="3 4">
    <name type="scientific">Babesia microti (strain RI)</name>
    <dbReference type="NCBI Taxonomy" id="1133968"/>
    <lineage>
        <taxon>Eukaryota</taxon>
        <taxon>Sar</taxon>
        <taxon>Alveolata</taxon>
        <taxon>Apicomplexa</taxon>
        <taxon>Aconoidasida</taxon>
        <taxon>Piroplasmida</taxon>
        <taxon>Babesiidae</taxon>
        <taxon>Babesia</taxon>
    </lineage>
</organism>
<dbReference type="GeneID" id="24424842"/>
<dbReference type="EMBL" id="LN871598">
    <property type="protein sequence ID" value="CTQ40807.1"/>
    <property type="molecule type" value="Genomic_DNA"/>
</dbReference>
<evidence type="ECO:0000256" key="1">
    <source>
        <dbReference type="SAM" id="MobiDB-lite"/>
    </source>
</evidence>
<feature type="compositionally biased region" description="Polar residues" evidence="1">
    <location>
        <begin position="184"/>
        <end position="193"/>
    </location>
</feature>
<keyword evidence="4" id="KW-1185">Reference proteome</keyword>
<sequence length="199" mass="22431">MILATVVISSLVISFVESATVNVVLDGKLHILESGRRISEFATVLKQYISNPNEAIIYYKDKILDLGTGHDIEFADNDHLYIYSKVGKKSASPLDLFSTLFKAYMNSQFVKDKSKNRSDGKDTSKDENKRYEDNDQLVETLKKLASSPMLWDSIMKYATPENMAILSNALNNSKSYYDKIKTKPQGNDNVNKSTPKDDL</sequence>
<name>A0A0K3AMM4_BABMR</name>
<feature type="region of interest" description="Disordered" evidence="1">
    <location>
        <begin position="178"/>
        <end position="199"/>
    </location>
</feature>
<dbReference type="Proteomes" id="UP000002899">
    <property type="component" value="Chromosome III"/>
</dbReference>
<feature type="signal peptide" evidence="2">
    <location>
        <begin position="1"/>
        <end position="18"/>
    </location>
</feature>
<dbReference type="RefSeq" id="XP_012648818.1">
    <property type="nucleotide sequence ID" value="XM_012793364.1"/>
</dbReference>
<evidence type="ECO:0000313" key="3">
    <source>
        <dbReference type="EMBL" id="CTQ40807.1"/>
    </source>
</evidence>
<dbReference type="AlphaFoldDB" id="A0A0K3AMM4"/>
<dbReference type="KEGG" id="bmic:BMR1_03g01040"/>
<protein>
    <submittedName>
        <fullName evidence="3">Uncharacterized protein</fullName>
    </submittedName>
</protein>
<feature type="compositionally biased region" description="Basic and acidic residues" evidence="1">
    <location>
        <begin position="112"/>
        <end position="133"/>
    </location>
</feature>
<evidence type="ECO:0000256" key="2">
    <source>
        <dbReference type="SAM" id="SignalP"/>
    </source>
</evidence>
<proteinExistence type="predicted"/>
<accession>A0A0K3AMM4</accession>
<reference evidence="3 4" key="3">
    <citation type="journal article" date="2016" name="Sci. Rep.">
        <title>Genome-wide diversity and gene expression profiling of Babesia microti isolates identify polymorphic genes that mediate host-pathogen interactions.</title>
        <authorList>
            <person name="Silva J.C."/>
            <person name="Cornillot E."/>
            <person name="McCracken C."/>
            <person name="Usmani-Brown S."/>
            <person name="Dwivedi A."/>
            <person name="Ifeonu O.O."/>
            <person name="Crabtree J."/>
            <person name="Gotia H.T."/>
            <person name="Virji A.Z."/>
            <person name="Reynes C."/>
            <person name="Colinge J."/>
            <person name="Kumar V."/>
            <person name="Lawres L."/>
            <person name="Pazzi J.E."/>
            <person name="Pablo J.V."/>
            <person name="Hung C."/>
            <person name="Brancato J."/>
            <person name="Kumari P."/>
            <person name="Orvis J."/>
            <person name="Tretina K."/>
            <person name="Chibucos M."/>
            <person name="Ott S."/>
            <person name="Sadzewicz L."/>
            <person name="Sengamalay N."/>
            <person name="Shetty A.C."/>
            <person name="Su Q."/>
            <person name="Tallon L."/>
            <person name="Fraser C.M."/>
            <person name="Frutos R."/>
            <person name="Molina D.M."/>
            <person name="Krause P.J."/>
            <person name="Ben Mamoun C."/>
        </authorList>
    </citation>
    <scope>NUCLEOTIDE SEQUENCE [LARGE SCALE GENOMIC DNA]</scope>
    <source>
        <strain evidence="3 4">RI</strain>
    </source>
</reference>